<dbReference type="NCBIfam" id="NF040672">
    <property type="entry name" value="SCO2322_fam"/>
    <property type="match status" value="1"/>
</dbReference>
<organism evidence="1">
    <name type="scientific">freshwater metagenome</name>
    <dbReference type="NCBI Taxonomy" id="449393"/>
    <lineage>
        <taxon>unclassified sequences</taxon>
        <taxon>metagenomes</taxon>
        <taxon>ecological metagenomes</taxon>
    </lineage>
</organism>
<gene>
    <name evidence="1" type="ORF">UFOPK3574_00396</name>
</gene>
<sequence length="179" mass="19081">MKKSKILTGVISAVLLLTTSFAFTSPANAAGKGWRYWAYYKAAPGEKNWTAAMTGPTVDVQDGAVEGWSFVFDASDVPTIAPTTKPDFAAICRRVKADKNFKRVALVIDFGRSAYAPKGEKVPMSFTRCVQIAKSAQGIDVLGKAVKIRAADSGLICGINGYPAKECGVEISTPLALKK</sequence>
<dbReference type="EMBL" id="CAESAF010000024">
    <property type="protein sequence ID" value="CAB4333726.1"/>
    <property type="molecule type" value="Genomic_DNA"/>
</dbReference>
<evidence type="ECO:0000313" key="1">
    <source>
        <dbReference type="EMBL" id="CAB4333726.1"/>
    </source>
</evidence>
<reference evidence="1" key="1">
    <citation type="submission" date="2020-05" db="EMBL/GenBank/DDBJ databases">
        <authorList>
            <person name="Chiriac C."/>
            <person name="Salcher M."/>
            <person name="Ghai R."/>
            <person name="Kavagutti S V."/>
        </authorList>
    </citation>
    <scope>NUCLEOTIDE SEQUENCE</scope>
</reference>
<protein>
    <submittedName>
        <fullName evidence="1">Unannotated protein</fullName>
    </submittedName>
</protein>
<dbReference type="AlphaFoldDB" id="A0A6J5YW70"/>
<dbReference type="InterPro" id="IPR047703">
    <property type="entry name" value="SCO2322-like"/>
</dbReference>
<name>A0A6J5YW70_9ZZZZ</name>
<proteinExistence type="predicted"/>
<accession>A0A6J5YW70</accession>